<keyword evidence="5" id="KW-1185">Reference proteome</keyword>
<dbReference type="GO" id="GO:0008740">
    <property type="term" value="F:L-rhamnose isomerase activity"/>
    <property type="evidence" value="ECO:0007669"/>
    <property type="project" value="TreeGrafter"/>
</dbReference>
<keyword evidence="2" id="KW-0464">Manganese</keyword>
<accession>A0A1H0K1R5</accession>
<sequence>MVDRDAVKKILGTQSIELPSWAFGNSGTRFKVFAQQGVPRDPYEKIADAARVHAHTGAAHKVALHIPWDNVDSFTDLGKAAADAGIELGTVNANVFQDDDYMLGSVTNPDPRIRAKAIDHLLACVDVMDQTGSRDLKLWFSDGTNYPGQDNIRARQDRLSEALHKVYDRLTGDQRIVLEYKLFEPAFYTMDVPDWGTSFAHCLQLGERAKVCVDTGHHAPGTNIEFIVAFLMRAGKLGAFDFNSRFYADDDLIVGAADPFQLFRILFEVVTAGGLDADSEIAFMLDQCHNIEPKIPGQIRSVMNVQEATAKALLVDTDALTVAQNAGDVLGANAVLMDAYNTDVRGLLGDLREEQGLDRDPIAAYHRSGYAEKIAAERIGGHQAGWGA</sequence>
<dbReference type="AlphaFoldDB" id="A0A1H0K1R5"/>
<dbReference type="OrthoDB" id="5174871at2"/>
<protein>
    <submittedName>
        <fullName evidence="4">L-rhamnose isomerase / sugar isomerase</fullName>
    </submittedName>
</protein>
<dbReference type="InterPro" id="IPR036237">
    <property type="entry name" value="Xyl_isomerase-like_sf"/>
</dbReference>
<name>A0A1H0K1R5_9ACTN</name>
<keyword evidence="3 4" id="KW-0413">Isomerase</keyword>
<evidence type="ECO:0000313" key="5">
    <source>
        <dbReference type="Proteomes" id="UP000198741"/>
    </source>
</evidence>
<dbReference type="RefSeq" id="WP_090474982.1">
    <property type="nucleotide sequence ID" value="NZ_LT629710.1"/>
</dbReference>
<proteinExistence type="predicted"/>
<dbReference type="InterPro" id="IPR050337">
    <property type="entry name" value="L-rhamnose_isomerase"/>
</dbReference>
<dbReference type="STRING" id="1090615.SAMN04515671_1133"/>
<evidence type="ECO:0000256" key="1">
    <source>
        <dbReference type="ARBA" id="ARBA00022723"/>
    </source>
</evidence>
<organism evidence="4 5">
    <name type="scientific">Nakamurella panacisegetis</name>
    <dbReference type="NCBI Taxonomy" id="1090615"/>
    <lineage>
        <taxon>Bacteria</taxon>
        <taxon>Bacillati</taxon>
        <taxon>Actinomycetota</taxon>
        <taxon>Actinomycetes</taxon>
        <taxon>Nakamurellales</taxon>
        <taxon>Nakamurellaceae</taxon>
        <taxon>Nakamurella</taxon>
    </lineage>
</organism>
<dbReference type="PANTHER" id="PTHR30268">
    <property type="entry name" value="L-RHAMNOSE ISOMERASE"/>
    <property type="match status" value="1"/>
</dbReference>
<dbReference type="NCBIfam" id="TIGR02635">
    <property type="entry name" value="RhaI_grampos"/>
    <property type="match status" value="1"/>
</dbReference>
<keyword evidence="1" id="KW-0479">Metal-binding</keyword>
<dbReference type="GO" id="GO:0019301">
    <property type="term" value="P:rhamnose catabolic process"/>
    <property type="evidence" value="ECO:0007669"/>
    <property type="project" value="TreeGrafter"/>
</dbReference>
<dbReference type="PANTHER" id="PTHR30268:SF0">
    <property type="entry name" value="L-RHAMNOSE ISOMERASE"/>
    <property type="match status" value="1"/>
</dbReference>
<dbReference type="Gene3D" id="3.20.20.150">
    <property type="entry name" value="Divalent-metal-dependent TIM barrel enzymes"/>
    <property type="match status" value="1"/>
</dbReference>
<dbReference type="EMBL" id="LT629710">
    <property type="protein sequence ID" value="SDO49935.1"/>
    <property type="molecule type" value="Genomic_DNA"/>
</dbReference>
<evidence type="ECO:0000256" key="2">
    <source>
        <dbReference type="ARBA" id="ARBA00023211"/>
    </source>
</evidence>
<dbReference type="InterPro" id="IPR013457">
    <property type="entry name" value="Rhamnose_iso-rel"/>
</dbReference>
<dbReference type="GO" id="GO:0019324">
    <property type="term" value="P:L-lyxose metabolic process"/>
    <property type="evidence" value="ECO:0007669"/>
    <property type="project" value="TreeGrafter"/>
</dbReference>
<dbReference type="Proteomes" id="UP000198741">
    <property type="component" value="Chromosome I"/>
</dbReference>
<reference evidence="4 5" key="1">
    <citation type="submission" date="2016-10" db="EMBL/GenBank/DDBJ databases">
        <authorList>
            <person name="de Groot N.N."/>
        </authorList>
    </citation>
    <scope>NUCLEOTIDE SEQUENCE [LARGE SCALE GENOMIC DNA]</scope>
    <source>
        <strain evidence="5">P4-7,KCTC 19426,CECT 7604</strain>
    </source>
</reference>
<evidence type="ECO:0000256" key="3">
    <source>
        <dbReference type="ARBA" id="ARBA00023235"/>
    </source>
</evidence>
<gene>
    <name evidence="4" type="ORF">SAMN04515671_1133</name>
</gene>
<dbReference type="GO" id="GO:0046872">
    <property type="term" value="F:metal ion binding"/>
    <property type="evidence" value="ECO:0007669"/>
    <property type="project" value="UniProtKB-KW"/>
</dbReference>
<evidence type="ECO:0000313" key="4">
    <source>
        <dbReference type="EMBL" id="SDO49935.1"/>
    </source>
</evidence>
<dbReference type="SUPFAM" id="SSF51658">
    <property type="entry name" value="Xylose isomerase-like"/>
    <property type="match status" value="1"/>
</dbReference>